<accession>A0A0F7TYI2</accession>
<dbReference type="EMBL" id="CDHK01000009">
    <property type="protein sequence ID" value="CEJ60996.1"/>
    <property type="molecule type" value="Genomic_DNA"/>
</dbReference>
<sequence>MHIFCRQIEALSTRSWRAVISGDGQERTIVLQDPFKLESEEKLVKWYIEDFVNTPFSKYRARAAAAVLRRYGKSLWQQLGIDTAGSLADSGCPRTITLNIILSDDQNSIDKIYWELLESFDTIACPIIIHRTLHSHIPSTALRPMRTLSIDRVRVLIVSARSQKRSDVDPRLTSLPLVQTLAGNSNVDLVFVHSATFEEFERKLDSTTPSEKIDLVHFDLHGRVDREKGSVLEFFDTTTKHRKSYAAFTVAKVLQRNGVQWAVLCACRTAQTTSTFSHLALEFLNHGINGVFAMRYELKAAAAKILTSSFYEALCKKGKTFTESGYAARRALQASTSRPARFDEIVEVQDSLVPAIYTAGGNDFRLEEFTTVDSIAASSFPKSSPLPEMIGREDDIRRLSALMREEKSFLNVVSDIGNGKSTLMEHLTWWWKEIKLFSRIIYVNVPLTRSERNDDGTFGCLAIANCIYRAVDENRIPNPSCSDPIRILAQAMESSKGQDVIVLLDGLDEIYPYLSNNSCEDTAQSWSDFLRMAKLLSTTGFKLVVTSSVPLPILADETSDFLFELSTRMTNEEVLQLLYPPNTASPRPEHLKKSTDTHLHCVFELLQYNRVALKSQSSKLRGKFHGLDAILLWDGAFDEHSAYEVRANLMESRVTELQSLNLNDDCGLGRVHSLLLVILDYLAKDKRYEDLWALLSIGLWIDIIPHPSQIKEIFEGDNLQMRVPIIQYIVDNIPKSQLESSFLPFELWSITRESSVMEKKTRSNSHSLPVVSKITMSSLQNAIQLLMAANLITGQTETLIDGMKGYKIHPAATLWLRRILLVLPYHTVLLNIYTCMGSRAYQMADLNPNEAEIKSGNASHLRAIQSPSFPFIEREKWNLITAVGKMRHDAAQLQANLALVSPENDLNFAWLPFMVLIPISFAAPDFCPLFLTHVALEYLASIEPQIPQSYLAPLPGEITMLPLMHLLITVVLMVQRYRLDNELPVPLRIRRLLLARVEAIRDAGIDCDEINEDEFILMEISHWLNEAGIAIRSPECDKVKTSRIFDKVNVLKQQCKSSWDMRFKIATSVMECLPQGEYDPQGSLTNYRDDNPEGPERLPDHASMLPLALHALVGSLMPPSKGDGISSSSDWMTDIYSFMAGDLEFEMSTPPWYTDQITPVFNHLRNRNIEKASAAALRALDTAEKDGNILLASNLRHLCRRLADLDTIDEYDKQQTQLARTADRSAPFLRDLLLNYLAGHDTPGAYQYVKHERTNLEASLPFIRQLMAVLPQLDHETIPESVSAFWKSTPHDTTFMEIGLIGMDQLAELLEPFKDERLEDKMEWVRLVQGIWDLMDKLVDQNTPSDRAWMLKLYEVYPERGDARGYWHGRRDVLDSNMWEDDGHSHLKGLI</sequence>
<dbReference type="InterPro" id="IPR024983">
    <property type="entry name" value="CHAT_dom"/>
</dbReference>
<dbReference type="InterPro" id="IPR027417">
    <property type="entry name" value="P-loop_NTPase"/>
</dbReference>
<dbReference type="Pfam" id="PF12770">
    <property type="entry name" value="CHAT"/>
    <property type="match status" value="1"/>
</dbReference>
<dbReference type="Gene3D" id="3.40.50.300">
    <property type="entry name" value="P-loop containing nucleotide triphosphate hydrolases"/>
    <property type="match status" value="1"/>
</dbReference>
<organism evidence="3 4">
    <name type="scientific">Penicillium brasilianum</name>
    <dbReference type="NCBI Taxonomy" id="104259"/>
    <lineage>
        <taxon>Eukaryota</taxon>
        <taxon>Fungi</taxon>
        <taxon>Dikarya</taxon>
        <taxon>Ascomycota</taxon>
        <taxon>Pezizomycotina</taxon>
        <taxon>Eurotiomycetes</taxon>
        <taxon>Eurotiomycetidae</taxon>
        <taxon>Eurotiales</taxon>
        <taxon>Aspergillaceae</taxon>
        <taxon>Penicillium</taxon>
    </lineage>
</organism>
<evidence type="ECO:0000313" key="3">
    <source>
        <dbReference type="EMBL" id="CEJ60996.1"/>
    </source>
</evidence>
<dbReference type="OrthoDB" id="4358599at2759"/>
<feature type="region of interest" description="Disordered" evidence="1">
    <location>
        <begin position="1080"/>
        <end position="1099"/>
    </location>
</feature>
<protein>
    <recommendedName>
        <fullName evidence="2">CHAT domain-containing protein</fullName>
    </recommendedName>
</protein>
<dbReference type="Proteomes" id="UP000042958">
    <property type="component" value="Unassembled WGS sequence"/>
</dbReference>
<gene>
    <name evidence="3" type="ORF">PMG11_09546</name>
</gene>
<dbReference type="SUPFAM" id="SSF52540">
    <property type="entry name" value="P-loop containing nucleoside triphosphate hydrolases"/>
    <property type="match status" value="1"/>
</dbReference>
<feature type="compositionally biased region" description="Basic and acidic residues" evidence="1">
    <location>
        <begin position="1087"/>
        <end position="1099"/>
    </location>
</feature>
<feature type="domain" description="CHAT" evidence="2">
    <location>
        <begin position="96"/>
        <end position="337"/>
    </location>
</feature>
<evidence type="ECO:0000259" key="2">
    <source>
        <dbReference type="Pfam" id="PF12770"/>
    </source>
</evidence>
<dbReference type="STRING" id="104259.A0A0F7TYI2"/>
<evidence type="ECO:0000256" key="1">
    <source>
        <dbReference type="SAM" id="MobiDB-lite"/>
    </source>
</evidence>
<proteinExistence type="predicted"/>
<reference evidence="4" key="1">
    <citation type="journal article" date="2015" name="Genome Announc.">
        <title>Draft genome sequence of the fungus Penicillium brasilianum MG11.</title>
        <authorList>
            <person name="Horn F."/>
            <person name="Linde J."/>
            <person name="Mattern D.J."/>
            <person name="Walther G."/>
            <person name="Guthke R."/>
            <person name="Brakhage A.A."/>
            <person name="Valiante V."/>
        </authorList>
    </citation>
    <scope>NUCLEOTIDE SEQUENCE [LARGE SCALE GENOMIC DNA]</scope>
    <source>
        <strain evidence="4">MG11</strain>
    </source>
</reference>
<name>A0A0F7TYI2_PENBI</name>
<keyword evidence="4" id="KW-1185">Reference proteome</keyword>
<evidence type="ECO:0000313" key="4">
    <source>
        <dbReference type="Proteomes" id="UP000042958"/>
    </source>
</evidence>